<dbReference type="EC" id="3.5.1.4" evidence="3"/>
<dbReference type="Pfam" id="PF01425">
    <property type="entry name" value="Amidase"/>
    <property type="match status" value="1"/>
</dbReference>
<proteinExistence type="inferred from homology"/>
<dbReference type="GO" id="GO:0004040">
    <property type="term" value="F:amidase activity"/>
    <property type="evidence" value="ECO:0007669"/>
    <property type="project" value="UniProtKB-EC"/>
</dbReference>
<dbReference type="SUPFAM" id="SSF75304">
    <property type="entry name" value="Amidase signature (AS) enzymes"/>
    <property type="match status" value="1"/>
</dbReference>
<evidence type="ECO:0000256" key="1">
    <source>
        <dbReference type="ARBA" id="ARBA00001311"/>
    </source>
</evidence>
<dbReference type="HOGENOM" id="CLU_009600_9_2_1"/>
<dbReference type="InParanoid" id="B0DML3"/>
<dbReference type="AlphaFoldDB" id="B0DML3"/>
<feature type="active site" description="Charge relay system" evidence="5">
    <location>
        <position position="213"/>
    </location>
</feature>
<evidence type="ECO:0000313" key="9">
    <source>
        <dbReference type="Proteomes" id="UP000001194"/>
    </source>
</evidence>
<feature type="binding site" evidence="6">
    <location>
        <begin position="234"/>
        <end position="237"/>
    </location>
    <ligand>
        <name>substrate</name>
    </ligand>
</feature>
<name>B0DML3_LACBS</name>
<evidence type="ECO:0000256" key="6">
    <source>
        <dbReference type="PIRSR" id="PIRSR001221-2"/>
    </source>
</evidence>
<feature type="binding site" evidence="6">
    <location>
        <position position="213"/>
    </location>
    <ligand>
        <name>substrate</name>
    </ligand>
</feature>
<organism evidence="9">
    <name type="scientific">Laccaria bicolor (strain S238N-H82 / ATCC MYA-4686)</name>
    <name type="common">Bicoloured deceiver</name>
    <name type="synonym">Laccaria laccata var. bicolor</name>
    <dbReference type="NCBI Taxonomy" id="486041"/>
    <lineage>
        <taxon>Eukaryota</taxon>
        <taxon>Fungi</taxon>
        <taxon>Dikarya</taxon>
        <taxon>Basidiomycota</taxon>
        <taxon>Agaricomycotina</taxon>
        <taxon>Agaricomycetes</taxon>
        <taxon>Agaricomycetidae</taxon>
        <taxon>Agaricales</taxon>
        <taxon>Agaricineae</taxon>
        <taxon>Hydnangiaceae</taxon>
        <taxon>Laccaria</taxon>
    </lineage>
</organism>
<dbReference type="OrthoDB" id="6428749at2759"/>
<evidence type="ECO:0000256" key="4">
    <source>
        <dbReference type="ARBA" id="ARBA00022801"/>
    </source>
</evidence>
<gene>
    <name evidence="8" type="ORF">LACBIDRAFT_252664</name>
</gene>
<keyword evidence="4" id="KW-0378">Hydrolase</keyword>
<sequence length="616" mass="67561">MSTKNWRDLAAAKKAHQQTTIPSQWIISNPPLKDQLDVSALPDSYGILSAKDVEITNSQVDVLLAKLADGTWSAVDVTTAFSKRAIIAHQLTNCLTEIFIERALERVSQLDEYFKKTGKTMGPYTGMFLCLGLPISLKDQINIEGVESMMGYVSWIGRYASKNSVLVDMLESLGAVLFVKTNVPQTLMWPETFNNVFGRTTNPYNRSLTSGGSSGGEGALVALKGSPLGVGSDIGGSVRIPSAFCGIYGLRPSYNRIPYAGCVNSMEGQDSLPSVLGPMSNSLAGIKTFVRAVVVAQPWLKDPLAVRKPWSEEEYALVEHGGGKGLCFAVMWDDGTVRPHPPVIRGLEETKKALVLAGHRVIDWKPLKHDEIVKVVDDIWGAGSAQDYQTVTAISGEPLIGTMLLTPETPIGIDETPTSRPLSKGVSAYDLWQVQKKRRELRQEYLDHWLGTEKVTGTGRAVDAIICPVAPFVAPPHGMNRTADYTTVWNGLDYSSLVIPVSKVDQALDARRPPHKFYNDADKANYELYDPITYENAPISIQLVGKTLEEEAVIAMSEIVDALKANSSVIRSQLFFFFFFVQFKSIGAKPHVRPYNSVDLSFRSYLSFGTLEASAD</sequence>
<keyword evidence="9" id="KW-1185">Reference proteome</keyword>
<evidence type="ECO:0000256" key="2">
    <source>
        <dbReference type="ARBA" id="ARBA00009199"/>
    </source>
</evidence>
<dbReference type="EMBL" id="DS547119">
    <property type="protein sequence ID" value="EDR04307.1"/>
    <property type="molecule type" value="Genomic_DNA"/>
</dbReference>
<reference evidence="8 9" key="1">
    <citation type="journal article" date="2008" name="Nature">
        <title>The genome of Laccaria bicolor provides insights into mycorrhizal symbiosis.</title>
        <authorList>
            <person name="Martin F."/>
            <person name="Aerts A."/>
            <person name="Ahren D."/>
            <person name="Brun A."/>
            <person name="Danchin E.G.J."/>
            <person name="Duchaussoy F."/>
            <person name="Gibon J."/>
            <person name="Kohler A."/>
            <person name="Lindquist E."/>
            <person name="Pereda V."/>
            <person name="Salamov A."/>
            <person name="Shapiro H.J."/>
            <person name="Wuyts J."/>
            <person name="Blaudez D."/>
            <person name="Buee M."/>
            <person name="Brokstein P."/>
            <person name="Canbaeck B."/>
            <person name="Cohen D."/>
            <person name="Courty P.E."/>
            <person name="Coutinho P.M."/>
            <person name="Delaruelle C."/>
            <person name="Detter J.C."/>
            <person name="Deveau A."/>
            <person name="DiFazio S."/>
            <person name="Duplessis S."/>
            <person name="Fraissinet-Tachet L."/>
            <person name="Lucic E."/>
            <person name="Frey-Klett P."/>
            <person name="Fourrey C."/>
            <person name="Feussner I."/>
            <person name="Gay G."/>
            <person name="Grimwood J."/>
            <person name="Hoegger P.J."/>
            <person name="Jain P."/>
            <person name="Kilaru S."/>
            <person name="Labbe J."/>
            <person name="Lin Y.C."/>
            <person name="Legue V."/>
            <person name="Le Tacon F."/>
            <person name="Marmeisse R."/>
            <person name="Melayah D."/>
            <person name="Montanini B."/>
            <person name="Muratet M."/>
            <person name="Nehls U."/>
            <person name="Niculita-Hirzel H."/>
            <person name="Oudot-Le Secq M.P."/>
            <person name="Peter M."/>
            <person name="Quesneville H."/>
            <person name="Rajashekar B."/>
            <person name="Reich M."/>
            <person name="Rouhier N."/>
            <person name="Schmutz J."/>
            <person name="Yin T."/>
            <person name="Chalot M."/>
            <person name="Henrissat B."/>
            <person name="Kuees U."/>
            <person name="Lucas S."/>
            <person name="Van de Peer Y."/>
            <person name="Podila G.K."/>
            <person name="Polle A."/>
            <person name="Pukkila P.J."/>
            <person name="Richardson P.M."/>
            <person name="Rouze P."/>
            <person name="Sanders I.R."/>
            <person name="Stajich J.E."/>
            <person name="Tunlid A."/>
            <person name="Tuskan G."/>
            <person name="Grigoriev I.V."/>
        </authorList>
    </citation>
    <scope>NUCLEOTIDE SEQUENCE [LARGE SCALE GENOMIC DNA]</scope>
    <source>
        <strain evidence="9">S238N-H82 / ATCC MYA-4686</strain>
    </source>
</reference>
<dbReference type="InterPro" id="IPR036928">
    <property type="entry name" value="AS_sf"/>
</dbReference>
<evidence type="ECO:0000259" key="7">
    <source>
        <dbReference type="Pfam" id="PF01425"/>
    </source>
</evidence>
<dbReference type="PROSITE" id="PS00571">
    <property type="entry name" value="AMIDASES"/>
    <property type="match status" value="1"/>
</dbReference>
<dbReference type="STRING" id="486041.B0DML3"/>
<dbReference type="GeneID" id="6080675"/>
<dbReference type="InterPro" id="IPR020556">
    <property type="entry name" value="Amidase_CS"/>
</dbReference>
<feature type="active site" description="Acyl-ester intermediate" evidence="5">
    <location>
        <position position="237"/>
    </location>
</feature>
<accession>B0DML3</accession>
<dbReference type="KEGG" id="lbc:LACBIDRAFT_252664"/>
<dbReference type="RefSeq" id="XP_001885198.1">
    <property type="nucleotide sequence ID" value="XM_001885163.1"/>
</dbReference>
<protein>
    <recommendedName>
        <fullName evidence="3">amidase</fullName>
        <ecNumber evidence="3">3.5.1.4</ecNumber>
    </recommendedName>
</protein>
<dbReference type="FunCoup" id="B0DML3">
    <property type="interactions" value="46"/>
</dbReference>
<dbReference type="PIRSF" id="PIRSF001221">
    <property type="entry name" value="Amidase_fungi"/>
    <property type="match status" value="1"/>
</dbReference>
<evidence type="ECO:0000256" key="5">
    <source>
        <dbReference type="PIRSR" id="PIRSR001221-1"/>
    </source>
</evidence>
<dbReference type="Gene3D" id="3.90.1300.10">
    <property type="entry name" value="Amidase signature (AS) domain"/>
    <property type="match status" value="1"/>
</dbReference>
<comment type="catalytic activity">
    <reaction evidence="1">
        <text>a monocarboxylic acid amide + H2O = a monocarboxylate + NH4(+)</text>
        <dbReference type="Rhea" id="RHEA:12020"/>
        <dbReference type="ChEBI" id="CHEBI:15377"/>
        <dbReference type="ChEBI" id="CHEBI:28938"/>
        <dbReference type="ChEBI" id="CHEBI:35757"/>
        <dbReference type="ChEBI" id="CHEBI:83628"/>
        <dbReference type="EC" id="3.5.1.4"/>
    </reaction>
</comment>
<dbReference type="InterPro" id="IPR023631">
    <property type="entry name" value="Amidase_dom"/>
</dbReference>
<feature type="domain" description="Amidase" evidence="7">
    <location>
        <begin position="76"/>
        <end position="553"/>
    </location>
</feature>
<dbReference type="Proteomes" id="UP000001194">
    <property type="component" value="Unassembled WGS sequence"/>
</dbReference>
<evidence type="ECO:0000256" key="3">
    <source>
        <dbReference type="ARBA" id="ARBA00012922"/>
    </source>
</evidence>
<feature type="binding site" evidence="6">
    <location>
        <position position="187"/>
    </location>
    <ligand>
        <name>substrate</name>
    </ligand>
</feature>
<dbReference type="PANTHER" id="PTHR46072">
    <property type="entry name" value="AMIDASE-RELATED-RELATED"/>
    <property type="match status" value="1"/>
</dbReference>
<evidence type="ECO:0000313" key="8">
    <source>
        <dbReference type="EMBL" id="EDR04307.1"/>
    </source>
</evidence>
<comment type="similarity">
    <text evidence="2">Belongs to the amidase family.</text>
</comment>
<feature type="active site" description="Charge relay system" evidence="5">
    <location>
        <position position="138"/>
    </location>
</feature>